<evidence type="ECO:0000313" key="4">
    <source>
        <dbReference type="Proteomes" id="UP000460272"/>
    </source>
</evidence>
<protein>
    <submittedName>
        <fullName evidence="3">Uncharacterized protein</fullName>
    </submittedName>
</protein>
<keyword evidence="1" id="KW-0472">Membrane</keyword>
<dbReference type="AlphaFoldDB" id="A0A6P2BLZ4"/>
<keyword evidence="2" id="KW-0732">Signal</keyword>
<reference evidence="3 4" key="1">
    <citation type="submission" date="2018-11" db="EMBL/GenBank/DDBJ databases">
        <title>Trebonia kvetii gen.nov., sp.nov., a novel acidophilic actinobacterium, and proposal of the new actinobacterial family Treboniaceae fam. nov.</title>
        <authorList>
            <person name="Rapoport D."/>
            <person name="Sagova-Mareckova M."/>
            <person name="Sedlacek I."/>
            <person name="Provaznik J."/>
            <person name="Kralova S."/>
            <person name="Pavlinic D."/>
            <person name="Benes V."/>
            <person name="Kopecky J."/>
        </authorList>
    </citation>
    <scope>NUCLEOTIDE SEQUENCE [LARGE SCALE GENOMIC DNA]</scope>
    <source>
        <strain evidence="3 4">15Tr583</strain>
    </source>
</reference>
<evidence type="ECO:0000313" key="3">
    <source>
        <dbReference type="EMBL" id="TVY99065.1"/>
    </source>
</evidence>
<keyword evidence="1" id="KW-0812">Transmembrane</keyword>
<organism evidence="3 4">
    <name type="scientific">Trebonia kvetii</name>
    <dbReference type="NCBI Taxonomy" id="2480626"/>
    <lineage>
        <taxon>Bacteria</taxon>
        <taxon>Bacillati</taxon>
        <taxon>Actinomycetota</taxon>
        <taxon>Actinomycetes</taxon>
        <taxon>Streptosporangiales</taxon>
        <taxon>Treboniaceae</taxon>
        <taxon>Trebonia</taxon>
    </lineage>
</organism>
<feature type="transmembrane region" description="Helical" evidence="1">
    <location>
        <begin position="135"/>
        <end position="155"/>
    </location>
</feature>
<keyword evidence="4" id="KW-1185">Reference proteome</keyword>
<evidence type="ECO:0000256" key="1">
    <source>
        <dbReference type="SAM" id="Phobius"/>
    </source>
</evidence>
<dbReference type="RefSeq" id="WP_145862358.1">
    <property type="nucleotide sequence ID" value="NZ_RPFW01000014.1"/>
</dbReference>
<evidence type="ECO:0000256" key="2">
    <source>
        <dbReference type="SAM" id="SignalP"/>
    </source>
</evidence>
<feature type="signal peptide" evidence="2">
    <location>
        <begin position="1"/>
        <end position="24"/>
    </location>
</feature>
<feature type="transmembrane region" description="Helical" evidence="1">
    <location>
        <begin position="181"/>
        <end position="202"/>
    </location>
</feature>
<feature type="transmembrane region" description="Helical" evidence="1">
    <location>
        <begin position="208"/>
        <end position="231"/>
    </location>
</feature>
<sequence length="270" mass="27847">MRHPLPARGNRAAAPVAVTALVLAALGVAGCSGPPGSSGASVESCVQFGMSAIRQHVTVTALPPACQGLTAAQIDSAVGTALRSAASGVRGKAQRRQRIVRASPYLAHMYVAIPAPRSEPRQLTTGTRWVSRTTLSLIALGAWLVTVALGLSLLARRIPRDRTRRGAARLRRPAARLRLPALNRAHLGLAAVSLLTWIVYLASGTTGIAWGAACLLPLVAGLGMALVFLPRQPSSADGPGRRAPVLTIAAHVIFAIATILFAALAAIGTG</sequence>
<feature type="transmembrane region" description="Helical" evidence="1">
    <location>
        <begin position="243"/>
        <end position="267"/>
    </location>
</feature>
<dbReference type="Proteomes" id="UP000460272">
    <property type="component" value="Unassembled WGS sequence"/>
</dbReference>
<dbReference type="EMBL" id="RPFW01000014">
    <property type="protein sequence ID" value="TVY99065.1"/>
    <property type="molecule type" value="Genomic_DNA"/>
</dbReference>
<feature type="chain" id="PRO_5039642873" evidence="2">
    <location>
        <begin position="25"/>
        <end position="270"/>
    </location>
</feature>
<comment type="caution">
    <text evidence="3">The sequence shown here is derived from an EMBL/GenBank/DDBJ whole genome shotgun (WGS) entry which is preliminary data.</text>
</comment>
<dbReference type="PROSITE" id="PS51257">
    <property type="entry name" value="PROKAR_LIPOPROTEIN"/>
    <property type="match status" value="1"/>
</dbReference>
<name>A0A6P2BLZ4_9ACTN</name>
<keyword evidence="1" id="KW-1133">Transmembrane helix</keyword>
<accession>A0A6P2BLZ4</accession>
<gene>
    <name evidence="3" type="ORF">EAS64_42255</name>
</gene>
<proteinExistence type="predicted"/>